<evidence type="ECO:0000313" key="2">
    <source>
        <dbReference type="EMBL" id="QOW64755.1"/>
    </source>
</evidence>
<evidence type="ECO:0000313" key="3">
    <source>
        <dbReference type="Proteomes" id="UP000516404"/>
    </source>
</evidence>
<keyword evidence="3" id="KW-1185">Reference proteome</keyword>
<dbReference type="AlphaFoldDB" id="A0A7S6WWF4"/>
<protein>
    <submittedName>
        <fullName evidence="2">Abi family protein</fullName>
    </submittedName>
</protein>
<dbReference type="KEGG" id="rter:IDM49_11740"/>
<reference evidence="2 3" key="1">
    <citation type="submission" date="2020-09" db="EMBL/GenBank/DDBJ databases">
        <title>Investigation of environmental microbes.</title>
        <authorList>
            <person name="Ou Y."/>
            <person name="Kang Q."/>
        </authorList>
    </citation>
    <scope>NUCLEOTIDE SEQUENCE [LARGE SCALE GENOMIC DNA]</scope>
    <source>
        <strain evidence="2 3">KJZ-14</strain>
        <plasmid evidence="2 3">p2</plasmid>
    </source>
</reference>
<dbReference type="GeneID" id="96624906"/>
<evidence type="ECO:0000256" key="1">
    <source>
        <dbReference type="SAM" id="MobiDB-lite"/>
    </source>
</evidence>
<sequence>MFSFEKYIASERFAPYQRAHTSVQQQRELYLWNIELAQELSKTIGHAEIFLREAIDQQLRTWNLAQPVVPGLIHDQTGRPLHRQDPRRRTSGGSEEWIKHPSRKIANLILSKRGNRFVSEYDSAFTRAQKDLNARVLSHPRHGADVTHDDVLAHITLGTWKRLLPDGRLNTTARLNPDQVRTKNSQLDLWDQALRHAFPYEPNPYVVSYRLTQMHVARNRVAHHESLLNMQVQQVHRATVRLVGTVNPQLGSWLANESQVIECWKRRP</sequence>
<organism evidence="2 3">
    <name type="scientific">Rothia terrae</name>
    <dbReference type="NCBI Taxonomy" id="396015"/>
    <lineage>
        <taxon>Bacteria</taxon>
        <taxon>Bacillati</taxon>
        <taxon>Actinomycetota</taxon>
        <taxon>Actinomycetes</taxon>
        <taxon>Micrococcales</taxon>
        <taxon>Micrococcaceae</taxon>
        <taxon>Rothia</taxon>
    </lineage>
</organism>
<dbReference type="EMBL" id="CP062961">
    <property type="protein sequence ID" value="QOW64755.1"/>
    <property type="molecule type" value="Genomic_DNA"/>
</dbReference>
<dbReference type="Proteomes" id="UP000516404">
    <property type="component" value="Plasmid p2"/>
</dbReference>
<geneLocation type="plasmid" evidence="2 3">
    <name>p2</name>
</geneLocation>
<accession>A0A7S6WWF4</accession>
<proteinExistence type="predicted"/>
<dbReference type="RefSeq" id="WP_193836785.1">
    <property type="nucleotide sequence ID" value="NZ_CP062961.1"/>
</dbReference>
<keyword evidence="2" id="KW-0614">Plasmid</keyword>
<name>A0A7S6WWF4_9MICC</name>
<gene>
    <name evidence="2" type="ORF">IDM49_11740</name>
</gene>
<feature type="region of interest" description="Disordered" evidence="1">
    <location>
        <begin position="73"/>
        <end position="96"/>
    </location>
</feature>